<reference evidence="2 4" key="1">
    <citation type="submission" date="2013-03" db="EMBL/GenBank/DDBJ databases">
        <title>The Genome Sequence of Enterococcus avium ATCC_14025 (Illumina only assembly).</title>
        <authorList>
            <consortium name="The Broad Institute Genomics Platform"/>
            <consortium name="The Broad Institute Genome Sequencing Center for Infectious Disease"/>
            <person name="Earl A."/>
            <person name="Russ C."/>
            <person name="Gilmore M."/>
            <person name="Surin D."/>
            <person name="Walker B."/>
            <person name="Young S."/>
            <person name="Zeng Q."/>
            <person name="Gargeya S."/>
            <person name="Fitzgerald M."/>
            <person name="Haas B."/>
            <person name="Abouelleil A."/>
            <person name="Allen A.W."/>
            <person name="Alvarado L."/>
            <person name="Arachchi H.M."/>
            <person name="Berlin A.M."/>
            <person name="Chapman S.B."/>
            <person name="Gainer-Dewar J."/>
            <person name="Goldberg J."/>
            <person name="Griggs A."/>
            <person name="Gujja S."/>
            <person name="Hansen M."/>
            <person name="Howarth C."/>
            <person name="Imamovic A."/>
            <person name="Ireland A."/>
            <person name="Larimer J."/>
            <person name="McCowan C."/>
            <person name="Murphy C."/>
            <person name="Pearson M."/>
            <person name="Poon T.W."/>
            <person name="Priest M."/>
            <person name="Roberts A."/>
            <person name="Saif S."/>
            <person name="Shea T."/>
            <person name="Sisk P."/>
            <person name="Sykes S."/>
            <person name="Wortman J."/>
            <person name="Nusbaum C."/>
            <person name="Birren B."/>
        </authorList>
    </citation>
    <scope>NUCLEOTIDE SEQUENCE [LARGE SCALE GENOMIC DNA]</scope>
    <source>
        <strain evidence="2 4">ATCC 14025</strain>
    </source>
</reference>
<evidence type="ECO:0000256" key="1">
    <source>
        <dbReference type="SAM" id="Phobius"/>
    </source>
</evidence>
<protein>
    <recommendedName>
        <fullName evidence="6">DUF4044 domain-containing protein</fullName>
    </recommendedName>
</protein>
<feature type="transmembrane region" description="Helical" evidence="1">
    <location>
        <begin position="31"/>
        <end position="52"/>
    </location>
</feature>
<dbReference type="Proteomes" id="UP000014104">
    <property type="component" value="Unassembled WGS sequence"/>
</dbReference>
<proteinExistence type="predicted"/>
<evidence type="ECO:0000313" key="3">
    <source>
        <dbReference type="EMBL" id="EOU21906.1"/>
    </source>
</evidence>
<evidence type="ECO:0000313" key="2">
    <source>
        <dbReference type="EMBL" id="EOT44771.1"/>
    </source>
</evidence>
<sequence length="53" mass="6031">MKYDDFEVFLRDGDIMNNKKSTSTFSKVTKVVIWTMLILTIGSLVLSSLLSIM</sequence>
<dbReference type="InterPro" id="IPR025270">
    <property type="entry name" value="DUF4044"/>
</dbReference>
<evidence type="ECO:0000313" key="4">
    <source>
        <dbReference type="Proteomes" id="UP000014104"/>
    </source>
</evidence>
<dbReference type="EMBL" id="ASWL01000003">
    <property type="protein sequence ID" value="EOU21906.1"/>
    <property type="molecule type" value="Genomic_DNA"/>
</dbReference>
<keyword evidence="4" id="KW-1185">Reference proteome</keyword>
<organism evidence="3 5">
    <name type="scientific">Enterococcus avium ATCC 14025</name>
    <dbReference type="NCBI Taxonomy" id="1140002"/>
    <lineage>
        <taxon>Bacteria</taxon>
        <taxon>Bacillati</taxon>
        <taxon>Bacillota</taxon>
        <taxon>Bacilli</taxon>
        <taxon>Lactobacillales</taxon>
        <taxon>Enterococcaceae</taxon>
        <taxon>Enterococcus</taxon>
    </lineage>
</organism>
<keyword evidence="1" id="KW-0812">Transmembrane</keyword>
<gene>
    <name evidence="3" type="ORF">I570_02107</name>
    <name evidence="2" type="ORF">OMU_02695</name>
</gene>
<name>A0AAV3IZY7_ENTAV</name>
<reference evidence="3 5" key="2">
    <citation type="submission" date="2013-03" db="EMBL/GenBank/DDBJ databases">
        <title>The Genome Sequence of Enterococcus avium ATCC_14025 (PacBio/Illumina hybrid assembly).</title>
        <authorList>
            <consortium name="The Broad Institute Genomics Platform"/>
            <consortium name="The Broad Institute Genome Sequencing Center for Infectious Disease"/>
            <person name="Earl A."/>
            <person name="Russ C."/>
            <person name="Gilmore M."/>
            <person name="Surin D."/>
            <person name="Walker B."/>
            <person name="Young S."/>
            <person name="Zeng Q."/>
            <person name="Gargeya S."/>
            <person name="Fitzgerald M."/>
            <person name="Haas B."/>
            <person name="Abouelleil A."/>
            <person name="Allen A.W."/>
            <person name="Alvarado L."/>
            <person name="Arachchi H.M."/>
            <person name="Berlin A.M."/>
            <person name="Chapman S.B."/>
            <person name="Gainer-Dewar J."/>
            <person name="Goldberg J."/>
            <person name="Griggs A."/>
            <person name="Gujja S."/>
            <person name="Hansen M."/>
            <person name="Howarth C."/>
            <person name="Imamovic A."/>
            <person name="Ireland A."/>
            <person name="Larimer J."/>
            <person name="McCowan C."/>
            <person name="Murphy C."/>
            <person name="Pearson M."/>
            <person name="Poon T.W."/>
            <person name="Priest M."/>
            <person name="Roberts A."/>
            <person name="Saif S."/>
            <person name="Shea T."/>
            <person name="Sisk P."/>
            <person name="Sykes S."/>
            <person name="Wortman J."/>
            <person name="Nusbaum C."/>
            <person name="Birren B."/>
        </authorList>
    </citation>
    <scope>NUCLEOTIDE SEQUENCE [LARGE SCALE GENOMIC DNA]</scope>
    <source>
        <strain evidence="3 5">ATCC 14025</strain>
    </source>
</reference>
<accession>A0AAV3IZY7</accession>
<keyword evidence="1" id="KW-0472">Membrane</keyword>
<dbReference type="Proteomes" id="UP000014107">
    <property type="component" value="Unassembled WGS sequence"/>
</dbReference>
<dbReference type="Pfam" id="PF13253">
    <property type="entry name" value="DUF4044"/>
    <property type="match status" value="1"/>
</dbReference>
<dbReference type="EMBL" id="AHYV01000026">
    <property type="protein sequence ID" value="EOT44771.1"/>
    <property type="molecule type" value="Genomic_DNA"/>
</dbReference>
<evidence type="ECO:0000313" key="5">
    <source>
        <dbReference type="Proteomes" id="UP000014107"/>
    </source>
</evidence>
<comment type="caution">
    <text evidence="3">The sequence shown here is derived from an EMBL/GenBank/DDBJ whole genome shotgun (WGS) entry which is preliminary data.</text>
</comment>
<dbReference type="AlphaFoldDB" id="A0AAV3IZY7"/>
<evidence type="ECO:0008006" key="6">
    <source>
        <dbReference type="Google" id="ProtNLM"/>
    </source>
</evidence>
<keyword evidence="1" id="KW-1133">Transmembrane helix</keyword>